<accession>A0A077LXU6</accession>
<dbReference type="AlphaFoldDB" id="A0A077LXU6"/>
<dbReference type="EMBL" id="CAJB01000223">
    <property type="protein sequence ID" value="CCH78521.1"/>
    <property type="molecule type" value="Genomic_DNA"/>
</dbReference>
<keyword evidence="3" id="KW-1185">Reference proteome</keyword>
<evidence type="ECO:0000313" key="3">
    <source>
        <dbReference type="Proteomes" id="UP000035721"/>
    </source>
</evidence>
<feature type="region of interest" description="Disordered" evidence="1">
    <location>
        <begin position="32"/>
        <end position="52"/>
    </location>
</feature>
<dbReference type="GO" id="GO:0016627">
    <property type="term" value="F:oxidoreductase activity, acting on the CH-CH group of donors"/>
    <property type="evidence" value="ECO:0007669"/>
    <property type="project" value="InterPro"/>
</dbReference>
<evidence type="ECO:0000256" key="1">
    <source>
        <dbReference type="SAM" id="MobiDB-lite"/>
    </source>
</evidence>
<feature type="compositionally biased region" description="Basic and acidic residues" evidence="1">
    <location>
        <begin position="39"/>
        <end position="52"/>
    </location>
</feature>
<reference evidence="2 3" key="1">
    <citation type="journal article" date="2013" name="ISME J.">
        <title>A metabolic model for members of the genus Tetrasphaera involved in enhanced biological phosphorus removal.</title>
        <authorList>
            <person name="Kristiansen R."/>
            <person name="Nguyen H.T.T."/>
            <person name="Saunders A.M."/>
            <person name="Nielsen J.L."/>
            <person name="Wimmer R."/>
            <person name="Le V.Q."/>
            <person name="McIlroy S.J."/>
            <person name="Petrovski S."/>
            <person name="Seviour R.J."/>
            <person name="Calteau A."/>
            <person name="Nielsen K.L."/>
            <person name="Nielsen P.H."/>
        </authorList>
    </citation>
    <scope>NUCLEOTIDE SEQUENCE [LARGE SCALE GENOMIC DNA]</scope>
    <source>
        <strain evidence="2 3">T1-X7</strain>
    </source>
</reference>
<evidence type="ECO:0000313" key="2">
    <source>
        <dbReference type="EMBL" id="CCH78521.1"/>
    </source>
</evidence>
<dbReference type="STRING" id="1194083.BN12_30047"/>
<dbReference type="RefSeq" id="WP_157635277.1">
    <property type="nucleotide sequence ID" value="NZ_HF570958.1"/>
</dbReference>
<dbReference type="SUPFAM" id="SSF47203">
    <property type="entry name" value="Acyl-CoA dehydrogenase C-terminal domain-like"/>
    <property type="match status" value="1"/>
</dbReference>
<proteinExistence type="predicted"/>
<organism evidence="2 3">
    <name type="scientific">Nostocoides japonicum T1-X7</name>
    <dbReference type="NCBI Taxonomy" id="1194083"/>
    <lineage>
        <taxon>Bacteria</taxon>
        <taxon>Bacillati</taxon>
        <taxon>Actinomycetota</taxon>
        <taxon>Actinomycetes</taxon>
        <taxon>Micrococcales</taxon>
        <taxon>Intrasporangiaceae</taxon>
        <taxon>Nostocoides</taxon>
    </lineage>
</organism>
<dbReference type="InterPro" id="IPR036250">
    <property type="entry name" value="AcylCo_DH-like_C"/>
</dbReference>
<protein>
    <submittedName>
        <fullName evidence="2">Uncharacterized protein</fullName>
    </submittedName>
</protein>
<dbReference type="Proteomes" id="UP000035721">
    <property type="component" value="Unassembled WGS sequence"/>
</dbReference>
<comment type="caution">
    <text evidence="2">The sequence shown here is derived from an EMBL/GenBank/DDBJ whole genome shotgun (WGS) entry which is preliminary data.</text>
</comment>
<name>A0A077LXU6_9MICO</name>
<sequence length="52" mass="6187">MTDHDRLPLAQYLAEVRPFRIYDGTNETHKWAMARRASSRREREIADQSRPS</sequence>
<gene>
    <name evidence="2" type="ORF">BN12_30047</name>
</gene>